<dbReference type="Proteomes" id="UP001214603">
    <property type="component" value="Chromosome 1"/>
</dbReference>
<comment type="similarity">
    <text evidence="1">Belongs to the short-chain dehydrogenases/reductases (SDR) family.</text>
</comment>
<accession>A0AAF0E1V1</accession>
<reference evidence="4" key="1">
    <citation type="submission" date="2023-03" db="EMBL/GenBank/DDBJ databases">
        <title>Mating type loci evolution in Malassezia.</title>
        <authorList>
            <person name="Coelho M.A."/>
        </authorList>
    </citation>
    <scope>NUCLEOTIDE SEQUENCE</scope>
    <source>
        <strain evidence="4">CBS 7876</strain>
    </source>
</reference>
<keyword evidence="3" id="KW-0472">Membrane</keyword>
<keyword evidence="3" id="KW-0812">Transmembrane</keyword>
<evidence type="ECO:0000256" key="2">
    <source>
        <dbReference type="ARBA" id="ARBA00023002"/>
    </source>
</evidence>
<protein>
    <submittedName>
        <fullName evidence="4">Uncharacterized protein</fullName>
    </submittedName>
</protein>
<dbReference type="InterPro" id="IPR036291">
    <property type="entry name" value="NAD(P)-bd_dom_sf"/>
</dbReference>
<evidence type="ECO:0000256" key="3">
    <source>
        <dbReference type="SAM" id="Phobius"/>
    </source>
</evidence>
<evidence type="ECO:0000313" key="5">
    <source>
        <dbReference type="Proteomes" id="UP001214603"/>
    </source>
</evidence>
<keyword evidence="5" id="KW-1185">Reference proteome</keyword>
<dbReference type="PANTHER" id="PTHR24320">
    <property type="entry name" value="RETINOL DEHYDROGENASE"/>
    <property type="match status" value="1"/>
</dbReference>
<dbReference type="SUPFAM" id="SSF51735">
    <property type="entry name" value="NAD(P)-binding Rossmann-fold domains"/>
    <property type="match status" value="1"/>
</dbReference>
<keyword evidence="3" id="KW-1133">Transmembrane helix</keyword>
<dbReference type="AlphaFoldDB" id="A0AAF0E1V1"/>
<evidence type="ECO:0000313" key="4">
    <source>
        <dbReference type="EMBL" id="WFD01618.1"/>
    </source>
</evidence>
<name>A0AAF0E1V1_9BASI</name>
<feature type="transmembrane region" description="Helical" evidence="3">
    <location>
        <begin position="317"/>
        <end position="334"/>
    </location>
</feature>
<dbReference type="PANTHER" id="PTHR24320:SF152">
    <property type="entry name" value="SHORT-CHAIN DEHYDROGENASE_REDUCTASE FAMILY PROTEIN"/>
    <property type="match status" value="1"/>
</dbReference>
<organism evidence="4 5">
    <name type="scientific">Malassezia obtusa</name>
    <dbReference type="NCBI Taxonomy" id="76774"/>
    <lineage>
        <taxon>Eukaryota</taxon>
        <taxon>Fungi</taxon>
        <taxon>Dikarya</taxon>
        <taxon>Basidiomycota</taxon>
        <taxon>Ustilaginomycotina</taxon>
        <taxon>Malasseziomycetes</taxon>
        <taxon>Malasseziales</taxon>
        <taxon>Malasseziaceae</taxon>
        <taxon>Malassezia</taxon>
    </lineage>
</organism>
<proteinExistence type="inferred from homology"/>
<sequence>MIATGAMTPLGLVTMASLAHQGAHIIALVPDLNAPEVVQLLLLLRESTKNESIYAESCDMGSLQSITEFANRWNAGSAQATTAPGAAAGMPSAKAPGAKAAGVDPAAADAAESLLHRNTPQVHRLDTVLFLPVDEGAYKIGVPKQPSTNACKGSDSHIERTYMYEVLGRFHLVNALLPSLLLMPPNRDVRIVSVVSPWYAAGLAEFDTVAQPIQGTQARVFQPWTLLGAASLRWIVLASELQRRLDLLSEADTRPRTKLPGLDVEDVTTVPVGSLKGTKQRSHISSVMVCPGFERSSQLTTFFGTVRPFLEHRVHSLVLWVLLALLYPLFWLFGKSASKGADAAVWGVTARMASAFYPTAPQAAGDILSPHDKHEPMQQWPGVEPGRLYREGKIVIPPVPAQLRGAKDATELWNATEAQVEAVLGGIARPGQS</sequence>
<dbReference type="GO" id="GO:0016491">
    <property type="term" value="F:oxidoreductase activity"/>
    <property type="evidence" value="ECO:0007669"/>
    <property type="project" value="UniProtKB-KW"/>
</dbReference>
<gene>
    <name evidence="4" type="ORF">MOBT1_000294</name>
</gene>
<evidence type="ECO:0000256" key="1">
    <source>
        <dbReference type="ARBA" id="ARBA00006484"/>
    </source>
</evidence>
<dbReference type="Gene3D" id="3.40.50.720">
    <property type="entry name" value="NAD(P)-binding Rossmann-like Domain"/>
    <property type="match status" value="1"/>
</dbReference>
<dbReference type="EMBL" id="CP119934">
    <property type="protein sequence ID" value="WFD01618.1"/>
    <property type="molecule type" value="Genomic_DNA"/>
</dbReference>
<keyword evidence="2" id="KW-0560">Oxidoreductase</keyword>